<evidence type="ECO:0000313" key="1">
    <source>
        <dbReference type="Ensembl" id="ENSELUP00000036760.3"/>
    </source>
</evidence>
<accession>A0A3P9A7Q7</accession>
<reference evidence="2" key="1">
    <citation type="journal article" date="2014" name="PLoS ONE">
        <title>The genome and linkage map of the northern pike (Esox lucius): conserved synteny revealed between the salmonid sister group and the Neoteleostei.</title>
        <authorList>
            <person name="Rondeau E.B."/>
            <person name="Minkley D.R."/>
            <person name="Leong J.S."/>
            <person name="Messmer A.M."/>
            <person name="Jantzen J.R."/>
            <person name="von Schalburg K.R."/>
            <person name="Lemon C."/>
            <person name="Bird N.H."/>
            <person name="Koop B.F."/>
        </authorList>
    </citation>
    <scope>NUCLEOTIDE SEQUENCE</scope>
</reference>
<reference evidence="1" key="3">
    <citation type="submission" date="2025-08" db="UniProtKB">
        <authorList>
            <consortium name="Ensembl"/>
        </authorList>
    </citation>
    <scope>IDENTIFICATION</scope>
</reference>
<dbReference type="InParanoid" id="A0A3P9A7Q7"/>
<dbReference type="Proteomes" id="UP000265140">
    <property type="component" value="Chromosome 2"/>
</dbReference>
<dbReference type="Ensembl" id="ENSELUT00000039743.3">
    <property type="protein sequence ID" value="ENSELUP00000036760.3"/>
    <property type="gene ID" value="ENSELUG00000016157.3"/>
</dbReference>
<dbReference type="Bgee" id="ENSELUG00000016157">
    <property type="expression patterns" value="Expressed in ovary and 14 other cell types or tissues"/>
</dbReference>
<name>A0A3P9A7Q7_ESOLU</name>
<dbReference type="AlphaFoldDB" id="A0A3P9A7Q7"/>
<dbReference type="OMA" id="LWHTEHL"/>
<reference evidence="1" key="2">
    <citation type="submission" date="2020-02" db="EMBL/GenBank/DDBJ databases">
        <title>Esox lucius (northern pike) genome, fEsoLuc1, primary haplotype.</title>
        <authorList>
            <person name="Myers G."/>
            <person name="Karagic N."/>
            <person name="Meyer A."/>
            <person name="Pippel M."/>
            <person name="Reichard M."/>
            <person name="Winkler S."/>
            <person name="Tracey A."/>
            <person name="Sims Y."/>
            <person name="Howe K."/>
            <person name="Rhie A."/>
            <person name="Formenti G."/>
            <person name="Durbin R."/>
            <person name="Fedrigo O."/>
            <person name="Jarvis E.D."/>
        </authorList>
    </citation>
    <scope>NUCLEOTIDE SEQUENCE [LARGE SCALE GENOMIC DNA]</scope>
</reference>
<proteinExistence type="predicted"/>
<sequence>ETSTLIQQILAVCLAGIVPPHGVCVCVFTRCRSIAAAWPSHCMQGAAGYPPPSAVCWTVAYCCLKLIWHSSHWNGRSSECVRSCCRRSDGRLKPLPQEPQRNGRSAVPVGWHWWWRSSDDSLKCISHRLHLNRCSPEWAYMCRTRCERCLKHFSQTAHLYGRSELCVRWWWARWEDWLKLLSQVSHL</sequence>
<protein>
    <recommendedName>
        <fullName evidence="3">ShKT domain-containing protein</fullName>
    </recommendedName>
</protein>
<organism evidence="1 2">
    <name type="scientific">Esox lucius</name>
    <name type="common">Northern pike</name>
    <dbReference type="NCBI Taxonomy" id="8010"/>
    <lineage>
        <taxon>Eukaryota</taxon>
        <taxon>Metazoa</taxon>
        <taxon>Chordata</taxon>
        <taxon>Craniata</taxon>
        <taxon>Vertebrata</taxon>
        <taxon>Euteleostomi</taxon>
        <taxon>Actinopterygii</taxon>
        <taxon>Neopterygii</taxon>
        <taxon>Teleostei</taxon>
        <taxon>Protacanthopterygii</taxon>
        <taxon>Esociformes</taxon>
        <taxon>Esocidae</taxon>
        <taxon>Esox</taxon>
    </lineage>
</organism>
<evidence type="ECO:0000313" key="2">
    <source>
        <dbReference type="Proteomes" id="UP000265140"/>
    </source>
</evidence>
<dbReference type="GeneTree" id="ENSGT00940000178634"/>
<evidence type="ECO:0008006" key="3">
    <source>
        <dbReference type="Google" id="ProtNLM"/>
    </source>
</evidence>
<reference evidence="1" key="4">
    <citation type="submission" date="2025-09" db="UniProtKB">
        <authorList>
            <consortium name="Ensembl"/>
        </authorList>
    </citation>
    <scope>IDENTIFICATION</scope>
</reference>
<keyword evidence="2" id="KW-1185">Reference proteome</keyword>